<reference evidence="2" key="1">
    <citation type="submission" date="2016-11" db="EMBL/GenBank/DDBJ databases">
        <title>Halolamina sediminis sp. nov., an extremely halophilic archaeon isolated from solar salt.</title>
        <authorList>
            <person name="Koh H.-W."/>
            <person name="Rani S."/>
            <person name="Park S.-J."/>
        </authorList>
    </citation>
    <scope>NUCLEOTIDE SEQUENCE [LARGE SCALE GENOMIC DNA]</scope>
    <source>
        <strain evidence="2">Hb3</strain>
    </source>
</reference>
<organism evidence="1 2">
    <name type="scientific">Halomonas aestuarii</name>
    <dbReference type="NCBI Taxonomy" id="1897729"/>
    <lineage>
        <taxon>Bacteria</taxon>
        <taxon>Pseudomonadati</taxon>
        <taxon>Pseudomonadota</taxon>
        <taxon>Gammaproteobacteria</taxon>
        <taxon>Oceanospirillales</taxon>
        <taxon>Halomonadaceae</taxon>
        <taxon>Halomonas</taxon>
    </lineage>
</organism>
<sequence>MKIYVDESIQTEHHRQMAGVLPDLRDMLCRELAVPMEACQLAIVAVLGLPDQPLINAEIMILPKSDRTPQKLRAVCDRIRQILSEVSGTHVAVRAATLDPETYIALK</sequence>
<dbReference type="AlphaFoldDB" id="A0A1J0VKM3"/>
<name>A0A1J0VKM3_9GAMM</name>
<dbReference type="Proteomes" id="UP000181985">
    <property type="component" value="Chromosome"/>
</dbReference>
<gene>
    <name evidence="1" type="ORF">BOX17_13020</name>
</gene>
<accession>A0A1J0VKM3</accession>
<dbReference type="EMBL" id="CP018139">
    <property type="protein sequence ID" value="APE32587.1"/>
    <property type="molecule type" value="Genomic_DNA"/>
</dbReference>
<dbReference type="KEGG" id="hsi:BOX17_13020"/>
<proteinExistence type="predicted"/>
<evidence type="ECO:0000313" key="2">
    <source>
        <dbReference type="Proteomes" id="UP000181985"/>
    </source>
</evidence>
<protein>
    <submittedName>
        <fullName evidence="1">Uncharacterized protein</fullName>
    </submittedName>
</protein>
<keyword evidence="2" id="KW-1185">Reference proteome</keyword>
<evidence type="ECO:0000313" key="1">
    <source>
        <dbReference type="EMBL" id="APE32587.1"/>
    </source>
</evidence>